<reference evidence="2" key="1">
    <citation type="submission" date="2016-04" db="EMBL/GenBank/DDBJ databases">
        <authorList>
            <person name="Evans L.H."/>
            <person name="Alamgir A."/>
            <person name="Owens N."/>
            <person name="Weber N.D."/>
            <person name="Virtaneva K."/>
            <person name="Barbian K."/>
            <person name="Babar A."/>
            <person name="Rosenke K."/>
        </authorList>
    </citation>
    <scope>NUCLEOTIDE SEQUENCE</scope>
    <source>
        <strain evidence="2">86</strain>
    </source>
</reference>
<dbReference type="PIRSF" id="PIRSF006470">
    <property type="entry name" value="DctB"/>
    <property type="match status" value="1"/>
</dbReference>
<gene>
    <name evidence="2" type="ORF">KL86DPRO_30114</name>
</gene>
<dbReference type="AlphaFoldDB" id="A0A212K7P9"/>
<dbReference type="GO" id="GO:0030288">
    <property type="term" value="C:outer membrane-bounded periplasmic space"/>
    <property type="evidence" value="ECO:0007669"/>
    <property type="project" value="InterPro"/>
</dbReference>
<dbReference type="NCBIfam" id="NF037995">
    <property type="entry name" value="TRAP_S1"/>
    <property type="match status" value="1"/>
</dbReference>
<dbReference type="Pfam" id="PF03480">
    <property type="entry name" value="DctP"/>
    <property type="match status" value="1"/>
</dbReference>
<keyword evidence="1" id="KW-0732">Signal</keyword>
<dbReference type="PANTHER" id="PTHR33376:SF2">
    <property type="entry name" value="DICARBOXYLATE-BINDING PERIPLASMIC PROTEIN"/>
    <property type="match status" value="1"/>
</dbReference>
<dbReference type="InterPro" id="IPR038404">
    <property type="entry name" value="TRAP_DctP_sf"/>
</dbReference>
<dbReference type="EMBL" id="FLUQ01000003">
    <property type="protein sequence ID" value="SBW07769.1"/>
    <property type="molecule type" value="Genomic_DNA"/>
</dbReference>
<keyword evidence="2" id="KW-0675">Receptor</keyword>
<dbReference type="GO" id="GO:0055085">
    <property type="term" value="P:transmembrane transport"/>
    <property type="evidence" value="ECO:0007669"/>
    <property type="project" value="InterPro"/>
</dbReference>
<evidence type="ECO:0000313" key="2">
    <source>
        <dbReference type="EMBL" id="SBW07769.1"/>
    </source>
</evidence>
<dbReference type="GO" id="GO:0030246">
    <property type="term" value="F:carbohydrate binding"/>
    <property type="evidence" value="ECO:0007669"/>
    <property type="project" value="TreeGrafter"/>
</dbReference>
<sequence length="324" mass="36286">MKRTLLLFLSLALTMILFTGTGLCAQKPITLKLAHVLAVNGHYEAGAKKFAEIVKEMSGGSIIVETYPGGVLGSERDMIEGMQLGTLDLGMVSSAPLGGFLPEMMLFDLPFIFRDRPHAWGIADGPIGTELLQRLEKKKIVGLAYWENGFRMIFSTFPIKAPSDLKGRKIRVMENKVHMRAFEALGAIPTPMAYGELFTALQQKTIDGAENSIICLTTDKFQEVCGNLALTGHFWGVVPFLMSKTVHDKLTPEQRKIIKDAAIKARDWQRQYTVDNEGRYLEELKKFGMNITEVDRNAFREICAPIYKEFYGTIPQEMIEAVLK</sequence>
<dbReference type="InterPro" id="IPR004682">
    <property type="entry name" value="TRAP_DctP"/>
</dbReference>
<evidence type="ECO:0000256" key="1">
    <source>
        <dbReference type="ARBA" id="ARBA00022729"/>
    </source>
</evidence>
<protein>
    <submittedName>
        <fullName evidence="2">Tripartite ATP-independent periplasmic transporter solute receptor, DctP family</fullName>
    </submittedName>
</protein>
<dbReference type="InterPro" id="IPR018389">
    <property type="entry name" value="DctP_fam"/>
</dbReference>
<organism evidence="2">
    <name type="scientific">uncultured delta proteobacterium</name>
    <dbReference type="NCBI Taxonomy" id="34034"/>
    <lineage>
        <taxon>Bacteria</taxon>
        <taxon>Deltaproteobacteria</taxon>
        <taxon>environmental samples</taxon>
    </lineage>
</organism>
<accession>A0A212K7P9</accession>
<proteinExistence type="predicted"/>
<dbReference type="Gene3D" id="3.40.190.170">
    <property type="entry name" value="Bacterial extracellular solute-binding protein, family 7"/>
    <property type="match status" value="1"/>
</dbReference>
<name>A0A212K7P9_9DELT</name>
<dbReference type="NCBIfam" id="TIGR00787">
    <property type="entry name" value="dctP"/>
    <property type="match status" value="1"/>
</dbReference>
<dbReference type="PANTHER" id="PTHR33376">
    <property type="match status" value="1"/>
</dbReference>
<dbReference type="CDD" id="cd13675">
    <property type="entry name" value="PBP2_TRAP_SBP_like_5"/>
    <property type="match status" value="1"/>
</dbReference>